<dbReference type="AlphaFoldDB" id="A0A0A9Z7F1"/>
<reference evidence="6" key="1">
    <citation type="journal article" date="2014" name="PLoS ONE">
        <title>Transcriptome-Based Identification of ABC Transporters in the Western Tarnished Plant Bug Lygus hesperus.</title>
        <authorList>
            <person name="Hull J.J."/>
            <person name="Chaney K."/>
            <person name="Geib S.M."/>
            <person name="Fabrick J.A."/>
            <person name="Brent C.S."/>
            <person name="Walsh D."/>
            <person name="Lavine L.C."/>
        </authorList>
    </citation>
    <scope>NUCLEOTIDE SEQUENCE</scope>
</reference>
<evidence type="ECO:0000256" key="5">
    <source>
        <dbReference type="SAM" id="MobiDB-lite"/>
    </source>
</evidence>
<keyword evidence="2" id="KW-0863">Zinc-finger</keyword>
<dbReference type="InterPro" id="IPR011011">
    <property type="entry name" value="Znf_FYVE_PHD"/>
</dbReference>
<evidence type="ECO:0000256" key="4">
    <source>
        <dbReference type="SAM" id="Coils"/>
    </source>
</evidence>
<organism evidence="6">
    <name type="scientific">Lygus hesperus</name>
    <name type="common">Western plant bug</name>
    <dbReference type="NCBI Taxonomy" id="30085"/>
    <lineage>
        <taxon>Eukaryota</taxon>
        <taxon>Metazoa</taxon>
        <taxon>Ecdysozoa</taxon>
        <taxon>Arthropoda</taxon>
        <taxon>Hexapoda</taxon>
        <taxon>Insecta</taxon>
        <taxon>Pterygota</taxon>
        <taxon>Neoptera</taxon>
        <taxon>Paraneoptera</taxon>
        <taxon>Hemiptera</taxon>
        <taxon>Heteroptera</taxon>
        <taxon>Panheteroptera</taxon>
        <taxon>Cimicomorpha</taxon>
        <taxon>Miridae</taxon>
        <taxon>Mirini</taxon>
        <taxon>Lygus</taxon>
    </lineage>
</organism>
<accession>A0A0A9Z7F1</accession>
<sequence>MPTTCRSCCCSVRSGQQVLMCCVCCDLVHLRCLPVSYEEANVLASQSQWECVLCLAKKSQEEEEQLIRYAREQWMNERLDDLVGQVMALQQEQDNVGHYLSECSSALRDQSRQMDELEKTVEDLHELSKKNSSSCWTEDIQPDPPTPIGRRRSLDSLKPKQRKMTLHNLGTSSRTDSHKTHSMPKMSMSLGVLISQLIIMECS</sequence>
<dbReference type="InterPro" id="IPR019786">
    <property type="entry name" value="Zinc_finger_PHD-type_CS"/>
</dbReference>
<keyword evidence="1" id="KW-0479">Metal-binding</keyword>
<dbReference type="PROSITE" id="PS01359">
    <property type="entry name" value="ZF_PHD_1"/>
    <property type="match status" value="1"/>
</dbReference>
<proteinExistence type="predicted"/>
<reference evidence="6" key="2">
    <citation type="submission" date="2014-07" db="EMBL/GenBank/DDBJ databases">
        <authorList>
            <person name="Hull J."/>
        </authorList>
    </citation>
    <scope>NUCLEOTIDE SEQUENCE</scope>
</reference>
<dbReference type="EMBL" id="GBHO01004316">
    <property type="protein sequence ID" value="JAG39288.1"/>
    <property type="molecule type" value="Transcribed_RNA"/>
</dbReference>
<evidence type="ECO:0000313" key="6">
    <source>
        <dbReference type="EMBL" id="JAG39288.1"/>
    </source>
</evidence>
<feature type="coiled-coil region" evidence="4">
    <location>
        <begin position="100"/>
        <end position="127"/>
    </location>
</feature>
<evidence type="ECO:0000256" key="2">
    <source>
        <dbReference type="ARBA" id="ARBA00022771"/>
    </source>
</evidence>
<dbReference type="GO" id="GO:0008270">
    <property type="term" value="F:zinc ion binding"/>
    <property type="evidence" value="ECO:0007669"/>
    <property type="project" value="UniProtKB-KW"/>
</dbReference>
<keyword evidence="3" id="KW-0862">Zinc</keyword>
<dbReference type="SUPFAM" id="SSF57903">
    <property type="entry name" value="FYVE/PHD zinc finger"/>
    <property type="match status" value="1"/>
</dbReference>
<evidence type="ECO:0000256" key="3">
    <source>
        <dbReference type="ARBA" id="ARBA00022833"/>
    </source>
</evidence>
<evidence type="ECO:0000256" key="1">
    <source>
        <dbReference type="ARBA" id="ARBA00022723"/>
    </source>
</evidence>
<gene>
    <name evidence="6" type="primary">mutS_28</name>
    <name evidence="6" type="ORF">CM83_24894</name>
</gene>
<keyword evidence="4" id="KW-0175">Coiled coil</keyword>
<feature type="region of interest" description="Disordered" evidence="5">
    <location>
        <begin position="132"/>
        <end position="183"/>
    </location>
</feature>
<name>A0A0A9Z7F1_LYGHE</name>
<protein>
    <submittedName>
        <fullName evidence="6">DNA mismatch repair protein MutS</fullName>
    </submittedName>
</protein>